<name>A0A2X0KBF8_9BASI</name>
<dbReference type="GO" id="GO:0043130">
    <property type="term" value="F:ubiquitin binding"/>
    <property type="evidence" value="ECO:0007669"/>
    <property type="project" value="InterPro"/>
</dbReference>
<feature type="compositionally biased region" description="Polar residues" evidence="1">
    <location>
        <begin position="106"/>
        <end position="120"/>
    </location>
</feature>
<organism evidence="4 5">
    <name type="scientific">Microbotryum saponariae</name>
    <dbReference type="NCBI Taxonomy" id="289078"/>
    <lineage>
        <taxon>Eukaryota</taxon>
        <taxon>Fungi</taxon>
        <taxon>Dikarya</taxon>
        <taxon>Basidiomycota</taxon>
        <taxon>Pucciniomycotina</taxon>
        <taxon>Microbotryomycetes</taxon>
        <taxon>Microbotryales</taxon>
        <taxon>Microbotryaceae</taxon>
        <taxon>Microbotryum</taxon>
    </lineage>
</organism>
<gene>
    <name evidence="4" type="ORF">BZ3500_MVSOF-1268-A1-R1_CHR2-3G05374</name>
</gene>
<dbReference type="PROSITE" id="PS50828">
    <property type="entry name" value="SMR"/>
    <property type="match status" value="1"/>
</dbReference>
<dbReference type="CDD" id="cd14279">
    <property type="entry name" value="CUE"/>
    <property type="match status" value="1"/>
</dbReference>
<dbReference type="EMBL" id="FMWP01000011">
    <property type="protein sequence ID" value="SCZ87906.1"/>
    <property type="molecule type" value="Genomic_DNA"/>
</dbReference>
<protein>
    <submittedName>
        <fullName evidence="4">BZ3500_MvSof-1268-A1-R1_Chr2-3g05374 protein</fullName>
    </submittedName>
</protein>
<feature type="region of interest" description="Disordered" evidence="1">
    <location>
        <begin position="65"/>
        <end position="88"/>
    </location>
</feature>
<dbReference type="InterPro" id="IPR003892">
    <property type="entry name" value="CUE"/>
</dbReference>
<evidence type="ECO:0000259" key="3">
    <source>
        <dbReference type="PROSITE" id="PS51140"/>
    </source>
</evidence>
<reference evidence="5" key="1">
    <citation type="submission" date="2016-10" db="EMBL/GenBank/DDBJ databases">
        <authorList>
            <person name="Jeantristanb JTB J.-T."/>
            <person name="Ricardo R."/>
        </authorList>
    </citation>
    <scope>NUCLEOTIDE SEQUENCE [LARGE SCALE GENOMIC DNA]</scope>
</reference>
<dbReference type="InterPro" id="IPR052772">
    <property type="entry name" value="Endo/PolyKinase_Domain-Protein"/>
</dbReference>
<dbReference type="Gene3D" id="3.30.1370.110">
    <property type="match status" value="1"/>
</dbReference>
<feature type="domain" description="Smr" evidence="2">
    <location>
        <begin position="490"/>
        <end position="576"/>
    </location>
</feature>
<feature type="compositionally biased region" description="Basic and acidic residues" evidence="1">
    <location>
        <begin position="121"/>
        <end position="131"/>
    </location>
</feature>
<evidence type="ECO:0000259" key="2">
    <source>
        <dbReference type="PROSITE" id="PS50828"/>
    </source>
</evidence>
<accession>A0A2X0KBF8</accession>
<sequence>MATIPSGTSGEPVSDQLVRQFCPPLDSALVHALLLDLPSTPSQDEIKAINSTLSSLANDAEIQFTPDHEDDGRDGTGVSTTTTNTTSTLAEDLDLGKTLEVWSLNGDESSTTQGTTPSNRSDSERSSYRPDDPLAFLSSVFPNESIELLQQHLESSSGDVEIVVDELLSSGLLKEAQREETPLPPPTLDSPVVSKQQRKRIKAVQKASSTLSLTSTPHLAPHSSALSAASYDSTPSPIIAARPIENRWVSISSHASKLATLLHVSESRIVSTYHKSSSSLPLTLARLLHALTAERPFDSLSNEDEQSPIDLRDSLGAVLPHLTEERLEMLLSSTEGDVADAMDLEATIQEIEKSEGRLVWSEILQLDSTEPQLTKKTGPTFSSTSSTTAAIPIAVVPNPRIKAVVQRKERYTFSECSTLESEYLHKRNLALRSAATHFQKGGIGERGAASYWAEESRKLDAKRKVWTERKAVALVRERALKDGMGGGRGVDLHGLTMNEAMAVTRDSLDEWWRVKHGALSPSPLRIITGVGKHSTNQVAILLPAVIKLLDREGWSWSYDNSFGGAGARGAVLVKGRK</sequence>
<dbReference type="PANTHER" id="PTHR46535">
    <property type="entry name" value="NEDD4-BINDING PROTEIN 2"/>
    <property type="match status" value="1"/>
</dbReference>
<dbReference type="InterPro" id="IPR036063">
    <property type="entry name" value="Smr_dom_sf"/>
</dbReference>
<dbReference type="PANTHER" id="PTHR46535:SF1">
    <property type="entry name" value="NEDD4-BINDING PROTEIN 2"/>
    <property type="match status" value="1"/>
</dbReference>
<feature type="compositionally biased region" description="Low complexity" evidence="1">
    <location>
        <begin position="76"/>
        <end position="88"/>
    </location>
</feature>
<dbReference type="Proteomes" id="UP000249723">
    <property type="component" value="Unassembled WGS sequence"/>
</dbReference>
<dbReference type="GO" id="GO:0005634">
    <property type="term" value="C:nucleus"/>
    <property type="evidence" value="ECO:0007669"/>
    <property type="project" value="TreeGrafter"/>
</dbReference>
<evidence type="ECO:0000313" key="4">
    <source>
        <dbReference type="EMBL" id="SCZ87906.1"/>
    </source>
</evidence>
<dbReference type="GO" id="GO:0004519">
    <property type="term" value="F:endonuclease activity"/>
    <property type="evidence" value="ECO:0007669"/>
    <property type="project" value="TreeGrafter"/>
</dbReference>
<dbReference type="InterPro" id="IPR002625">
    <property type="entry name" value="Smr_dom"/>
</dbReference>
<dbReference type="PROSITE" id="PS51140">
    <property type="entry name" value="CUE"/>
    <property type="match status" value="1"/>
</dbReference>
<dbReference type="OrthoDB" id="4080456at2759"/>
<dbReference type="SMART" id="SM00463">
    <property type="entry name" value="SMR"/>
    <property type="match status" value="1"/>
</dbReference>
<dbReference type="SUPFAM" id="SSF160443">
    <property type="entry name" value="SMR domain-like"/>
    <property type="match status" value="1"/>
</dbReference>
<evidence type="ECO:0000313" key="5">
    <source>
        <dbReference type="Proteomes" id="UP000249723"/>
    </source>
</evidence>
<proteinExistence type="predicted"/>
<keyword evidence="5" id="KW-1185">Reference proteome</keyword>
<evidence type="ECO:0000256" key="1">
    <source>
        <dbReference type="SAM" id="MobiDB-lite"/>
    </source>
</evidence>
<dbReference type="AlphaFoldDB" id="A0A2X0KBF8"/>
<feature type="domain" description="CUE" evidence="3">
    <location>
        <begin position="129"/>
        <end position="172"/>
    </location>
</feature>
<feature type="region of interest" description="Disordered" evidence="1">
    <location>
        <begin position="175"/>
        <end position="195"/>
    </location>
</feature>
<dbReference type="STRING" id="289078.A0A2X0KBF8"/>
<feature type="region of interest" description="Disordered" evidence="1">
    <location>
        <begin position="103"/>
        <end position="131"/>
    </location>
</feature>
<dbReference type="Pfam" id="PF01713">
    <property type="entry name" value="Smr"/>
    <property type="match status" value="1"/>
</dbReference>